<name>A0A2D4LF16_9SAUR</name>
<evidence type="ECO:0000256" key="10">
    <source>
        <dbReference type="ARBA" id="ARBA00022833"/>
    </source>
</evidence>
<dbReference type="GO" id="GO:0000981">
    <property type="term" value="F:DNA-binding transcription factor activity, RNA polymerase II-specific"/>
    <property type="evidence" value="ECO:0007669"/>
    <property type="project" value="TreeGrafter"/>
</dbReference>
<evidence type="ECO:0000256" key="8">
    <source>
        <dbReference type="ARBA" id="ARBA00022771"/>
    </source>
</evidence>
<keyword evidence="7" id="KW-0677">Repeat</keyword>
<keyword evidence="14" id="KW-0539">Nucleus</keyword>
<dbReference type="InterPro" id="IPR034076">
    <property type="entry name" value="R3H_NF-X1"/>
</dbReference>
<dbReference type="Pfam" id="PF01424">
    <property type="entry name" value="R3H"/>
    <property type="match status" value="1"/>
</dbReference>
<dbReference type="PANTHER" id="PTHR12360:SF12">
    <property type="entry name" value="TRANSCRIPTIONAL REPRESSOR NF-X1"/>
    <property type="match status" value="1"/>
</dbReference>
<keyword evidence="5" id="KW-0808">Transferase</keyword>
<evidence type="ECO:0000256" key="2">
    <source>
        <dbReference type="ARBA" id="ARBA00007269"/>
    </source>
</evidence>
<keyword evidence="11" id="KW-0805">Transcription regulation</keyword>
<organism evidence="19">
    <name type="scientific">Micrurus spixii</name>
    <name type="common">Amazon coral snake</name>
    <dbReference type="NCBI Taxonomy" id="129469"/>
    <lineage>
        <taxon>Eukaryota</taxon>
        <taxon>Metazoa</taxon>
        <taxon>Chordata</taxon>
        <taxon>Craniata</taxon>
        <taxon>Vertebrata</taxon>
        <taxon>Euteleostomi</taxon>
        <taxon>Lepidosauria</taxon>
        <taxon>Squamata</taxon>
        <taxon>Bifurcata</taxon>
        <taxon>Unidentata</taxon>
        <taxon>Episquamata</taxon>
        <taxon>Toxicofera</taxon>
        <taxon>Serpentes</taxon>
        <taxon>Colubroidea</taxon>
        <taxon>Elapidae</taxon>
        <taxon>Elapinae</taxon>
        <taxon>Micrurus</taxon>
    </lineage>
</organism>
<evidence type="ECO:0000256" key="11">
    <source>
        <dbReference type="ARBA" id="ARBA00023015"/>
    </source>
</evidence>
<keyword evidence="3" id="KW-0678">Repressor</keyword>
<reference evidence="19" key="1">
    <citation type="submission" date="2017-07" db="EMBL/GenBank/DDBJ databases">
        <authorList>
            <person name="Mikheyev A."/>
            <person name="Grau M."/>
        </authorList>
    </citation>
    <scope>NUCLEOTIDE SEQUENCE</scope>
    <source>
        <tissue evidence="19">Venom_gland</tissue>
    </source>
</reference>
<dbReference type="InterPro" id="IPR036867">
    <property type="entry name" value="R3H_dom_sf"/>
</dbReference>
<evidence type="ECO:0000256" key="3">
    <source>
        <dbReference type="ARBA" id="ARBA00022491"/>
    </source>
</evidence>
<keyword evidence="4" id="KW-0597">Phosphoprotein</keyword>
<keyword evidence="9" id="KW-0833">Ubl conjugation pathway</keyword>
<dbReference type="SMART" id="SM00393">
    <property type="entry name" value="R3H"/>
    <property type="match status" value="1"/>
</dbReference>
<dbReference type="PANTHER" id="PTHR12360">
    <property type="entry name" value="NUCLEAR TRANSCRIPTION FACTOR, X-BOX BINDING 1 NFX1"/>
    <property type="match status" value="1"/>
</dbReference>
<evidence type="ECO:0000256" key="16">
    <source>
        <dbReference type="ARBA" id="ARBA00078536"/>
    </source>
</evidence>
<evidence type="ECO:0000256" key="14">
    <source>
        <dbReference type="ARBA" id="ARBA00023242"/>
    </source>
</evidence>
<keyword evidence="12" id="KW-0238">DNA-binding</keyword>
<dbReference type="SUPFAM" id="SSF82708">
    <property type="entry name" value="R3H domain"/>
    <property type="match status" value="1"/>
</dbReference>
<evidence type="ECO:0000256" key="15">
    <source>
        <dbReference type="ARBA" id="ARBA00072498"/>
    </source>
</evidence>
<evidence type="ECO:0000256" key="1">
    <source>
        <dbReference type="ARBA" id="ARBA00004123"/>
    </source>
</evidence>
<comment type="similarity">
    <text evidence="2">Belongs to the NFX1 family.</text>
</comment>
<dbReference type="Gene3D" id="3.30.1370.50">
    <property type="entry name" value="R3H-like domain"/>
    <property type="match status" value="1"/>
</dbReference>
<dbReference type="Pfam" id="PF01422">
    <property type="entry name" value="zf-NF-X1"/>
    <property type="match status" value="1"/>
</dbReference>
<dbReference type="InterPro" id="IPR000967">
    <property type="entry name" value="Znf_NFX1"/>
</dbReference>
<accession>A0A2D4LF16</accession>
<feature type="domain" description="R3H" evidence="18">
    <location>
        <begin position="191"/>
        <end position="259"/>
    </location>
</feature>
<evidence type="ECO:0000256" key="9">
    <source>
        <dbReference type="ARBA" id="ARBA00022786"/>
    </source>
</evidence>
<dbReference type="GO" id="GO:0005634">
    <property type="term" value="C:nucleus"/>
    <property type="evidence" value="ECO:0007669"/>
    <property type="project" value="UniProtKB-SubCell"/>
</dbReference>
<sequence length="316" mass="36036">MGRHELRSNIPCYLTDISCGLSCDRMLKCGMHKCKRICHKGECLIDEECRQPCTILRLHCNHPCMSPCHPSLPCPTTPCRSKVELQCECGRKKEAMICSEAASTYQRIAAISIASKLTDPQLGDSVEISRLITKKEMKQTRLQCDEECLALERNRRFAEALHIDDNSDPFNVRVTAPKYSDVLKEDGRKDLKFVSEVEKEMKALIEAVNKSKHTKKSHCFPPMNREHRRIIHELAQVYGIESVSYDNEPKRNVVISAVKGKSVCPTVTLTSLLTKEKQTRPPPPIPHHKQSEKPGNSSTERWFKEETVIDYFDVQD</sequence>
<keyword evidence="8" id="KW-0863">Zinc-finger</keyword>
<protein>
    <recommendedName>
        <fullName evidence="15">Transcriptional repressor NF-X1</fullName>
    </recommendedName>
    <alternativeName>
        <fullName evidence="16">Nuclear transcription factor, X box-binding protein 1</fullName>
    </alternativeName>
</protein>
<reference evidence="19" key="2">
    <citation type="submission" date="2017-11" db="EMBL/GenBank/DDBJ databases">
        <title>Coralsnake Venomics: Analyses of Venom Gland Transcriptomes and Proteomes of Six Brazilian Taxa.</title>
        <authorList>
            <person name="Aird S.D."/>
            <person name="Jorge da Silva N."/>
            <person name="Qiu L."/>
            <person name="Villar-Briones A."/>
            <person name="Aparecida-Saddi V."/>
            <person name="Campos-Telles M.P."/>
            <person name="Grau M."/>
            <person name="Mikheyev A.S."/>
        </authorList>
    </citation>
    <scope>NUCLEOTIDE SEQUENCE</scope>
    <source>
        <tissue evidence="19">Venom_gland</tissue>
    </source>
</reference>
<keyword evidence="10" id="KW-0862">Zinc</keyword>
<dbReference type="CDD" id="cd06008">
    <property type="entry name" value="NF-X1-zinc-finger"/>
    <property type="match status" value="1"/>
</dbReference>
<evidence type="ECO:0000256" key="7">
    <source>
        <dbReference type="ARBA" id="ARBA00022737"/>
    </source>
</evidence>
<evidence type="ECO:0000256" key="6">
    <source>
        <dbReference type="ARBA" id="ARBA00022723"/>
    </source>
</evidence>
<dbReference type="AlphaFoldDB" id="A0A2D4LF16"/>
<evidence type="ECO:0000256" key="13">
    <source>
        <dbReference type="ARBA" id="ARBA00023163"/>
    </source>
</evidence>
<evidence type="ECO:0000256" key="4">
    <source>
        <dbReference type="ARBA" id="ARBA00022553"/>
    </source>
</evidence>
<dbReference type="PROSITE" id="PS51061">
    <property type="entry name" value="R3H"/>
    <property type="match status" value="1"/>
</dbReference>
<evidence type="ECO:0000313" key="19">
    <source>
        <dbReference type="EMBL" id="LAB19602.1"/>
    </source>
</evidence>
<feature type="region of interest" description="Disordered" evidence="17">
    <location>
        <begin position="273"/>
        <end position="302"/>
    </location>
</feature>
<dbReference type="GO" id="GO:0000977">
    <property type="term" value="F:RNA polymerase II transcription regulatory region sequence-specific DNA binding"/>
    <property type="evidence" value="ECO:0007669"/>
    <property type="project" value="TreeGrafter"/>
</dbReference>
<evidence type="ECO:0000259" key="18">
    <source>
        <dbReference type="PROSITE" id="PS51061"/>
    </source>
</evidence>
<dbReference type="EMBL" id="IACM01015994">
    <property type="protein sequence ID" value="LAB19602.1"/>
    <property type="molecule type" value="Transcribed_RNA"/>
</dbReference>
<evidence type="ECO:0000256" key="12">
    <source>
        <dbReference type="ARBA" id="ARBA00023125"/>
    </source>
</evidence>
<dbReference type="FunFam" id="3.30.1370.50:FF:000003">
    <property type="entry name" value="Transcriptional repressor NF-X1 isoform 1"/>
    <property type="match status" value="1"/>
</dbReference>
<dbReference type="GO" id="GO:0000122">
    <property type="term" value="P:negative regulation of transcription by RNA polymerase II"/>
    <property type="evidence" value="ECO:0007669"/>
    <property type="project" value="TreeGrafter"/>
</dbReference>
<dbReference type="InterPro" id="IPR001374">
    <property type="entry name" value="R3H_dom"/>
</dbReference>
<comment type="subcellular location">
    <subcellularLocation>
        <location evidence="1">Nucleus</location>
    </subcellularLocation>
</comment>
<keyword evidence="6" id="KW-0479">Metal-binding</keyword>
<dbReference type="InterPro" id="IPR034078">
    <property type="entry name" value="NFX1_fam"/>
</dbReference>
<dbReference type="SMART" id="SM00438">
    <property type="entry name" value="ZnF_NFX"/>
    <property type="match status" value="2"/>
</dbReference>
<evidence type="ECO:0000256" key="5">
    <source>
        <dbReference type="ARBA" id="ARBA00022679"/>
    </source>
</evidence>
<proteinExistence type="inferred from homology"/>
<evidence type="ECO:0000256" key="17">
    <source>
        <dbReference type="SAM" id="MobiDB-lite"/>
    </source>
</evidence>
<dbReference type="GO" id="GO:0008270">
    <property type="term" value="F:zinc ion binding"/>
    <property type="evidence" value="ECO:0007669"/>
    <property type="project" value="UniProtKB-KW"/>
</dbReference>
<keyword evidence="13" id="KW-0804">Transcription</keyword>
<dbReference type="CDD" id="cd02643">
    <property type="entry name" value="R3H_NF-X1"/>
    <property type="match status" value="1"/>
</dbReference>
<dbReference type="GO" id="GO:0016740">
    <property type="term" value="F:transferase activity"/>
    <property type="evidence" value="ECO:0007669"/>
    <property type="project" value="UniProtKB-KW"/>
</dbReference>